<dbReference type="Proteomes" id="UP000569914">
    <property type="component" value="Unassembled WGS sequence"/>
</dbReference>
<accession>A0A7Y9ICM1</accession>
<evidence type="ECO:0000256" key="4">
    <source>
        <dbReference type="PROSITE-ProRule" id="PRU00335"/>
    </source>
</evidence>
<evidence type="ECO:0000313" key="7">
    <source>
        <dbReference type="EMBL" id="NYE74260.1"/>
    </source>
</evidence>
<keyword evidence="1" id="KW-0805">Transcription regulation</keyword>
<sequence>MTTRTTPGPRDRLLAAAKELTYAQGMAVGIDAVLKQAKVARRSLYEHFGGKDGLITEVLRVTAAEDEAAYRQTLEAAGTDPRRRLLAIFDWLGAVIEEPDFRGCRYLAAELALADPDHPGHEVTRDYHRRVHELIEHELRELAHPQPALATEQLVLLINGTLAVGANHPASNPAPGARQLAESIIGNGRRR</sequence>
<feature type="domain" description="HTH tetR-type" evidence="6">
    <location>
        <begin position="7"/>
        <end position="66"/>
    </location>
</feature>
<dbReference type="PRINTS" id="PR00455">
    <property type="entry name" value="HTHTETR"/>
</dbReference>
<dbReference type="PANTHER" id="PTHR47506">
    <property type="entry name" value="TRANSCRIPTIONAL REGULATORY PROTEIN"/>
    <property type="match status" value="1"/>
</dbReference>
<evidence type="ECO:0000256" key="3">
    <source>
        <dbReference type="ARBA" id="ARBA00023163"/>
    </source>
</evidence>
<evidence type="ECO:0000256" key="2">
    <source>
        <dbReference type="ARBA" id="ARBA00023125"/>
    </source>
</evidence>
<dbReference type="PROSITE" id="PS50977">
    <property type="entry name" value="HTH_TETR_2"/>
    <property type="match status" value="1"/>
</dbReference>
<dbReference type="InterPro" id="IPR009057">
    <property type="entry name" value="Homeodomain-like_sf"/>
</dbReference>
<dbReference type="InterPro" id="IPR036271">
    <property type="entry name" value="Tet_transcr_reg_TetR-rel_C_sf"/>
</dbReference>
<protein>
    <submittedName>
        <fullName evidence="7">AcrR family transcriptional regulator</fullName>
    </submittedName>
</protein>
<dbReference type="Gene3D" id="1.10.357.10">
    <property type="entry name" value="Tetracycline Repressor, domain 2"/>
    <property type="match status" value="1"/>
</dbReference>
<dbReference type="PANTHER" id="PTHR47506:SF1">
    <property type="entry name" value="HTH-TYPE TRANSCRIPTIONAL REGULATOR YJDC"/>
    <property type="match status" value="1"/>
</dbReference>
<dbReference type="SUPFAM" id="SSF48498">
    <property type="entry name" value="Tetracyclin repressor-like, C-terminal domain"/>
    <property type="match status" value="1"/>
</dbReference>
<evidence type="ECO:0000313" key="8">
    <source>
        <dbReference type="Proteomes" id="UP000569914"/>
    </source>
</evidence>
<evidence type="ECO:0000256" key="1">
    <source>
        <dbReference type="ARBA" id="ARBA00023015"/>
    </source>
</evidence>
<feature type="DNA-binding region" description="H-T-H motif" evidence="4">
    <location>
        <begin position="29"/>
        <end position="48"/>
    </location>
</feature>
<keyword evidence="8" id="KW-1185">Reference proteome</keyword>
<comment type="caution">
    <text evidence="7">The sequence shown here is derived from an EMBL/GenBank/DDBJ whole genome shotgun (WGS) entry which is preliminary data.</text>
</comment>
<dbReference type="GO" id="GO:0003677">
    <property type="term" value="F:DNA binding"/>
    <property type="evidence" value="ECO:0007669"/>
    <property type="project" value="UniProtKB-UniRule"/>
</dbReference>
<feature type="region of interest" description="Disordered" evidence="5">
    <location>
        <begin position="169"/>
        <end position="191"/>
    </location>
</feature>
<dbReference type="Pfam" id="PF00440">
    <property type="entry name" value="TetR_N"/>
    <property type="match status" value="1"/>
</dbReference>
<evidence type="ECO:0000256" key="5">
    <source>
        <dbReference type="SAM" id="MobiDB-lite"/>
    </source>
</evidence>
<dbReference type="SUPFAM" id="SSF46689">
    <property type="entry name" value="Homeodomain-like"/>
    <property type="match status" value="1"/>
</dbReference>
<keyword evidence="3" id="KW-0804">Transcription</keyword>
<dbReference type="AlphaFoldDB" id="A0A7Y9ICM1"/>
<evidence type="ECO:0000259" key="6">
    <source>
        <dbReference type="PROSITE" id="PS50977"/>
    </source>
</evidence>
<reference evidence="7 8" key="1">
    <citation type="submission" date="2020-07" db="EMBL/GenBank/DDBJ databases">
        <title>Sequencing the genomes of 1000 actinobacteria strains.</title>
        <authorList>
            <person name="Klenk H.-P."/>
        </authorList>
    </citation>
    <scope>NUCLEOTIDE SEQUENCE [LARGE SCALE GENOMIC DNA]</scope>
    <source>
        <strain evidence="7 8">DSM 22083</strain>
    </source>
</reference>
<dbReference type="InterPro" id="IPR001647">
    <property type="entry name" value="HTH_TetR"/>
</dbReference>
<name>A0A7Y9ICM1_9ACTN</name>
<dbReference type="EMBL" id="JACCBU010000001">
    <property type="protein sequence ID" value="NYE74260.1"/>
    <property type="molecule type" value="Genomic_DNA"/>
</dbReference>
<keyword evidence="2 4" id="KW-0238">DNA-binding</keyword>
<proteinExistence type="predicted"/>
<dbReference type="RefSeq" id="WP_179756435.1">
    <property type="nucleotide sequence ID" value="NZ_JACCBU010000001.1"/>
</dbReference>
<organism evidence="7 8">
    <name type="scientific">Microlunatus parietis</name>
    <dbReference type="NCBI Taxonomy" id="682979"/>
    <lineage>
        <taxon>Bacteria</taxon>
        <taxon>Bacillati</taxon>
        <taxon>Actinomycetota</taxon>
        <taxon>Actinomycetes</taxon>
        <taxon>Propionibacteriales</taxon>
        <taxon>Propionibacteriaceae</taxon>
        <taxon>Microlunatus</taxon>
    </lineage>
</organism>
<gene>
    <name evidence="7" type="ORF">BKA15_005589</name>
</gene>